<gene>
    <name evidence="1" type="ORF">SAMN06264849_102455</name>
</gene>
<keyword evidence="2" id="KW-1185">Reference proteome</keyword>
<evidence type="ECO:0000313" key="2">
    <source>
        <dbReference type="Proteomes" id="UP000315636"/>
    </source>
</evidence>
<accession>A0A521BUU2</accession>
<protein>
    <submittedName>
        <fullName evidence="1">Uncharacterized protein</fullName>
    </submittedName>
</protein>
<dbReference type="OrthoDB" id="9947379at2"/>
<dbReference type="EMBL" id="FXTI01000002">
    <property type="protein sequence ID" value="SMO50954.1"/>
    <property type="molecule type" value="Genomic_DNA"/>
</dbReference>
<reference evidence="1 2" key="1">
    <citation type="submission" date="2017-05" db="EMBL/GenBank/DDBJ databases">
        <authorList>
            <person name="Varghese N."/>
            <person name="Submissions S."/>
        </authorList>
    </citation>
    <scope>NUCLEOTIDE SEQUENCE [LARGE SCALE GENOMIC DNA]</scope>
    <source>
        <strain evidence="1 2">DSM 45474</strain>
    </source>
</reference>
<dbReference type="AlphaFoldDB" id="A0A521BUU2"/>
<dbReference type="Proteomes" id="UP000315636">
    <property type="component" value="Unassembled WGS sequence"/>
</dbReference>
<name>A0A521BUU2_9BACL</name>
<proteinExistence type="predicted"/>
<sequence>MFHNMIKWLVGNNRNRIHSQIVKPLNHLGIYEYHDDYLKQKLKGEQKNVYPRDWNNEQKGA</sequence>
<organism evidence="1 2">
    <name type="scientific">Melghirimyces algeriensis</name>
    <dbReference type="NCBI Taxonomy" id="910412"/>
    <lineage>
        <taxon>Bacteria</taxon>
        <taxon>Bacillati</taxon>
        <taxon>Bacillota</taxon>
        <taxon>Bacilli</taxon>
        <taxon>Bacillales</taxon>
        <taxon>Thermoactinomycetaceae</taxon>
        <taxon>Melghirimyces</taxon>
    </lineage>
</organism>
<dbReference type="RefSeq" id="WP_142504725.1">
    <property type="nucleotide sequence ID" value="NZ_FXTI01000002.1"/>
</dbReference>
<evidence type="ECO:0000313" key="1">
    <source>
        <dbReference type="EMBL" id="SMO50954.1"/>
    </source>
</evidence>